<dbReference type="Pfam" id="PF14111">
    <property type="entry name" value="DUF4283"/>
    <property type="match status" value="1"/>
</dbReference>
<protein>
    <recommendedName>
        <fullName evidence="3">Reverse transcriptase domain-containing protein</fullName>
    </recommendedName>
</protein>
<dbReference type="SUPFAM" id="SSF53098">
    <property type="entry name" value="Ribonuclease H-like"/>
    <property type="match status" value="1"/>
</dbReference>
<sequence>MEELEGQWQRFSLTEGEGDKFNLDPSYPSETFTLAAKFFTRRIINVEAITRTFKPLWRAEKGFMARDMGDNVVLFEFEEKADLERVLLLEPWSYDKYLVAFRRLEEDMEAASLAFEHAVFWVQIENLPILSQKREVAEALGSTIGEVLKTTDSDAELGGGKGMRIRVRINITQPLLRGRKIGMAKGREGWVSFKYERLPNFCYWCGILTHGDKDCEYWLRNHDRLNKTEQGYGPWLKAELDRPNRKVEVHVEGRNQSSANRPKTHQKTTPAMGVPPSSAAKSPNPKAMPASNMEKADIPGLDPKSSEIREIHRATFEEQLREIDREMGFLKENLDVLKVAENQSPPCITESVIIPSVVNSPNDSTRIPLQELSNAPTTKVFKPGSGSWKKKARAKGNGPGPLFLPLTEKRPSDAMLIDSDAENNSRPEKILRTDSAWRLSFIYGEPVTHKRMVTWNLLRRLHNQYSLPWCCLGDFNEIIKNEEMQGRRPRPDRQMQAFRDAIDDCNLLDMGYSGFPFTWCNNRDPPHTTWVRLDRGLANMDWLQQHPHTIMEHIDVTSSDHKCLLMTWEPHPTSHFQRKPFRFEEVWTSDEGCEITIKDSWECRVDGTAMFKVANKLTQCKRGLGNWSRRSFGNISKQLAEKKRLLKSAELEAVRSGNMSAVKDLKMEVNSLLGKEERLWRQRSRSNWLREGDQNTRFFHGRASQRRRRNRIVGLRDEAGTWRDSSEEIVAIQTRYYESIFQTSLPDQIDTAVRYVPNAISQSMNDNLVREFSAGEVDQALKQMAPLIAPGPDGLPPLFYQKYWHVVGPEVTSGVLSCLNSGKVLSSINHTYITLIPKVKNPEKVTEFRPISLCNVIYKLVSKVIANRLKLILPKIISESQSAFVPGRLITDNILVAFETLHHMNSTRIGRDGAMALKLDMSKAYDRVEWVFLEKIMGKMGFHNKFIGLIMSCIKSVSYSILINGEPHGFIKPSRGLRQGDPLSPYLFLLVAEGLNSLISQAASEGSVQGISLCRSGPRITHLFFADDSLLFSRATLGDCAKIQEILSTYEKASGQQVNRDKTTLFFSKGTSMHIQDSIKVTLGVPIIRQYEKYLGLPSLVGRNRSASFSQIKEKVWSKLKGWKEKLLSQAGREILIKAVAQAIPTYSMSCFKLPIRLCQDLEAMIRKFWWGHEPNQNKVSWVRWKSLCHPKGSGGMGFRELRKFNDALLGKQVWRLLQDPSSQFHRVFKAKFFPNGSILDANPRTRGSYAWQSILKARDIIIKGAVWRVGNGKSINIWNQRWLPEESHRTIISPPPAVLLNSTVSELMIPNSQQWDFHLIDQIFLPYDASAIKNIPLSSPTHKDSLFWPGSKNGQYSVKSGYCFLVEEELKTMPSCSNTVHMNSIWKSVWELQVPRKIQLFIWRALKDSLPTKLNLMKRHVLTDPVCEQCQSTPEDTLHAVWRCPEIQAAWSKEDWLGDIPLLEASEFLDVWCQVLKLSNPDAPALFSTICWFLWNRRNKLRVRKPAEKPERIASVAKGYLEEFRACQIIPSPIQKPASNAPIRWEKPRQGFHKLNYDGAIFNDSNEAGIGVVARDHNGLCIATLSQKIRYPHSVDITEALAARRAVQFARELGLHSVEFEGDSTCITDALNGNDFSQAAFGLILDDVKQLALSLPNHSFHHVKRNGNKVAHALARRAKHCNTHKVWRDSYPPELEPLLHSDCSI</sequence>
<name>A0A2N9FMJ0_FAGSY</name>
<dbReference type="InterPro" id="IPR012337">
    <property type="entry name" value="RNaseH-like_sf"/>
</dbReference>
<evidence type="ECO:0000259" key="3">
    <source>
        <dbReference type="PROSITE" id="PS50878"/>
    </source>
</evidence>
<dbReference type="InterPro" id="IPR025558">
    <property type="entry name" value="DUF4283"/>
</dbReference>
<dbReference type="InterPro" id="IPR025836">
    <property type="entry name" value="Zn_knuckle_CX2CX4HX4C"/>
</dbReference>
<feature type="region of interest" description="Disordered" evidence="2">
    <location>
        <begin position="381"/>
        <end position="405"/>
    </location>
</feature>
<dbReference type="SUPFAM" id="SSF56219">
    <property type="entry name" value="DNase I-like"/>
    <property type="match status" value="1"/>
</dbReference>
<evidence type="ECO:0000313" key="4">
    <source>
        <dbReference type="EMBL" id="SPC92016.1"/>
    </source>
</evidence>
<dbReference type="InterPro" id="IPR026960">
    <property type="entry name" value="RVT-Znf"/>
</dbReference>
<reference evidence="4" key="1">
    <citation type="submission" date="2018-02" db="EMBL/GenBank/DDBJ databases">
        <authorList>
            <person name="Cohen D.B."/>
            <person name="Kent A.D."/>
        </authorList>
    </citation>
    <scope>NUCLEOTIDE SEQUENCE</scope>
</reference>
<dbReference type="PROSITE" id="PS50878">
    <property type="entry name" value="RT_POL"/>
    <property type="match status" value="1"/>
</dbReference>
<dbReference type="Pfam" id="PF00078">
    <property type="entry name" value="RVT_1"/>
    <property type="match status" value="1"/>
</dbReference>
<accession>A0A2N9FMJ0</accession>
<organism evidence="4">
    <name type="scientific">Fagus sylvatica</name>
    <name type="common">Beechnut</name>
    <dbReference type="NCBI Taxonomy" id="28930"/>
    <lineage>
        <taxon>Eukaryota</taxon>
        <taxon>Viridiplantae</taxon>
        <taxon>Streptophyta</taxon>
        <taxon>Embryophyta</taxon>
        <taxon>Tracheophyta</taxon>
        <taxon>Spermatophyta</taxon>
        <taxon>Magnoliopsida</taxon>
        <taxon>eudicotyledons</taxon>
        <taxon>Gunneridae</taxon>
        <taxon>Pentapetalae</taxon>
        <taxon>rosids</taxon>
        <taxon>fabids</taxon>
        <taxon>Fagales</taxon>
        <taxon>Fagaceae</taxon>
        <taxon>Fagus</taxon>
    </lineage>
</organism>
<dbReference type="InterPro" id="IPR043502">
    <property type="entry name" value="DNA/RNA_pol_sf"/>
</dbReference>
<dbReference type="Pfam" id="PF14392">
    <property type="entry name" value="zf-CCHC_4"/>
    <property type="match status" value="1"/>
</dbReference>
<dbReference type="EMBL" id="OIVN01001272">
    <property type="protein sequence ID" value="SPC92016.1"/>
    <property type="molecule type" value="Genomic_DNA"/>
</dbReference>
<feature type="domain" description="Reverse transcriptase" evidence="3">
    <location>
        <begin position="817"/>
        <end position="1087"/>
    </location>
</feature>
<dbReference type="SUPFAM" id="SSF56672">
    <property type="entry name" value="DNA/RNA polymerases"/>
    <property type="match status" value="1"/>
</dbReference>
<gene>
    <name evidence="4" type="ORF">FSB_LOCUS19898</name>
</gene>
<dbReference type="GO" id="GO:0003676">
    <property type="term" value="F:nucleic acid binding"/>
    <property type="evidence" value="ECO:0007669"/>
    <property type="project" value="InterPro"/>
</dbReference>
<dbReference type="PANTHER" id="PTHR33116">
    <property type="entry name" value="REVERSE TRANSCRIPTASE ZINC-BINDING DOMAIN-CONTAINING PROTEIN-RELATED-RELATED"/>
    <property type="match status" value="1"/>
</dbReference>
<feature type="compositionally biased region" description="Low complexity" evidence="2">
    <location>
        <begin position="275"/>
        <end position="289"/>
    </location>
</feature>
<dbReference type="InterPro" id="IPR000477">
    <property type="entry name" value="RT_dom"/>
</dbReference>
<dbReference type="InterPro" id="IPR002156">
    <property type="entry name" value="RNaseH_domain"/>
</dbReference>
<dbReference type="PANTHER" id="PTHR33116:SF86">
    <property type="entry name" value="REVERSE TRANSCRIPTASE DOMAIN-CONTAINING PROTEIN"/>
    <property type="match status" value="1"/>
</dbReference>
<dbReference type="CDD" id="cd01650">
    <property type="entry name" value="RT_nLTR_like"/>
    <property type="match status" value="1"/>
</dbReference>
<dbReference type="CDD" id="cd06222">
    <property type="entry name" value="RNase_H_like"/>
    <property type="match status" value="1"/>
</dbReference>
<dbReference type="Gene3D" id="3.30.420.10">
    <property type="entry name" value="Ribonuclease H-like superfamily/Ribonuclease H"/>
    <property type="match status" value="1"/>
</dbReference>
<dbReference type="GO" id="GO:0004523">
    <property type="term" value="F:RNA-DNA hybrid ribonuclease activity"/>
    <property type="evidence" value="ECO:0007669"/>
    <property type="project" value="InterPro"/>
</dbReference>
<evidence type="ECO:0000256" key="2">
    <source>
        <dbReference type="SAM" id="MobiDB-lite"/>
    </source>
</evidence>
<dbReference type="InterPro" id="IPR036691">
    <property type="entry name" value="Endo/exonu/phosph_ase_sf"/>
</dbReference>
<dbReference type="Pfam" id="PF13966">
    <property type="entry name" value="zf-RVT"/>
    <property type="match status" value="1"/>
</dbReference>
<proteinExistence type="predicted"/>
<evidence type="ECO:0000256" key="1">
    <source>
        <dbReference type="SAM" id="Coils"/>
    </source>
</evidence>
<keyword evidence="1" id="KW-0175">Coiled coil</keyword>
<feature type="coiled-coil region" evidence="1">
    <location>
        <begin position="313"/>
        <end position="340"/>
    </location>
</feature>
<dbReference type="Pfam" id="PF13456">
    <property type="entry name" value="RVT_3"/>
    <property type="match status" value="1"/>
</dbReference>
<feature type="region of interest" description="Disordered" evidence="2">
    <location>
        <begin position="252"/>
        <end position="289"/>
    </location>
</feature>
<dbReference type="InterPro" id="IPR044730">
    <property type="entry name" value="RNase_H-like_dom_plant"/>
</dbReference>
<dbReference type="Gene3D" id="3.60.10.10">
    <property type="entry name" value="Endonuclease/exonuclease/phosphatase"/>
    <property type="match status" value="1"/>
</dbReference>
<dbReference type="InterPro" id="IPR036397">
    <property type="entry name" value="RNaseH_sf"/>
</dbReference>